<sequence>DERELKRQKRKQSNRESARRSRLHKQAECDELAQREDVLNGENASLRAEINKLKSQYEELLAENSSL</sequence>
<comment type="subcellular location">
    <subcellularLocation>
        <location evidence="1">Nucleus</location>
    </subcellularLocation>
</comment>
<dbReference type="GO" id="GO:0043565">
    <property type="term" value="F:sequence-specific DNA binding"/>
    <property type="evidence" value="ECO:0007669"/>
    <property type="project" value="InterPro"/>
</dbReference>
<dbReference type="InterPro" id="IPR046347">
    <property type="entry name" value="bZIP_sf"/>
</dbReference>
<evidence type="ECO:0000256" key="8">
    <source>
        <dbReference type="SAM" id="MobiDB-lite"/>
    </source>
</evidence>
<dbReference type="InterPro" id="IPR045314">
    <property type="entry name" value="bZIP_plant_GBF1"/>
</dbReference>
<dbReference type="FunFam" id="1.20.5.170:FF:000020">
    <property type="entry name" value="BZIP transcription factor"/>
    <property type="match status" value="1"/>
</dbReference>
<protein>
    <recommendedName>
        <fullName evidence="9">BZIP domain-containing protein</fullName>
    </recommendedName>
</protein>
<dbReference type="Gene3D" id="1.20.5.170">
    <property type="match status" value="1"/>
</dbReference>
<evidence type="ECO:0000256" key="5">
    <source>
        <dbReference type="ARBA" id="ARBA00023163"/>
    </source>
</evidence>
<dbReference type="EMBL" id="LS974624">
    <property type="protein sequence ID" value="CAG7897402.1"/>
    <property type="molecule type" value="Genomic_DNA"/>
</dbReference>
<feature type="non-terminal residue" evidence="10">
    <location>
        <position position="67"/>
    </location>
</feature>
<dbReference type="GO" id="GO:0046983">
    <property type="term" value="F:protein dimerization activity"/>
    <property type="evidence" value="ECO:0007669"/>
    <property type="project" value="UniProtKB-ARBA"/>
</dbReference>
<evidence type="ECO:0000313" key="10">
    <source>
        <dbReference type="EMBL" id="CAG7897402.1"/>
    </source>
</evidence>
<feature type="domain" description="BZIP" evidence="9">
    <location>
        <begin position="4"/>
        <end position="67"/>
    </location>
</feature>
<keyword evidence="7" id="KW-0175">Coiled coil</keyword>
<name>A0A8D9M4J6_BRACM</name>
<evidence type="ECO:0000256" key="4">
    <source>
        <dbReference type="ARBA" id="ARBA00023125"/>
    </source>
</evidence>
<dbReference type="PANTHER" id="PTHR45967:SF2">
    <property type="entry name" value="BZIP TRANSCRIPTION FACTOR 68"/>
    <property type="match status" value="1"/>
</dbReference>
<feature type="region of interest" description="Disordered" evidence="8">
    <location>
        <begin position="1"/>
        <end position="28"/>
    </location>
</feature>
<accession>A0A8D9M4J6</accession>
<dbReference type="GO" id="GO:0005634">
    <property type="term" value="C:nucleus"/>
    <property type="evidence" value="ECO:0007669"/>
    <property type="project" value="UniProtKB-SubCell"/>
</dbReference>
<evidence type="ECO:0000256" key="1">
    <source>
        <dbReference type="ARBA" id="ARBA00004123"/>
    </source>
</evidence>
<evidence type="ECO:0000256" key="2">
    <source>
        <dbReference type="ARBA" id="ARBA00007163"/>
    </source>
</evidence>
<evidence type="ECO:0000256" key="3">
    <source>
        <dbReference type="ARBA" id="ARBA00023015"/>
    </source>
</evidence>
<keyword evidence="3" id="KW-0805">Transcription regulation</keyword>
<proteinExistence type="inferred from homology"/>
<gene>
    <name evidence="10" type="ORF">BRAPAZ1V2_A08P10680.2</name>
</gene>
<evidence type="ECO:0000256" key="6">
    <source>
        <dbReference type="ARBA" id="ARBA00023242"/>
    </source>
</evidence>
<dbReference type="InterPro" id="IPR004827">
    <property type="entry name" value="bZIP"/>
</dbReference>
<feature type="coiled-coil region" evidence="7">
    <location>
        <begin position="29"/>
        <end position="63"/>
    </location>
</feature>
<comment type="similarity">
    <text evidence="2">Belongs to the bZIP family.</text>
</comment>
<organism evidence="10 11">
    <name type="scientific">Brassica campestris</name>
    <name type="common">Field mustard</name>
    <dbReference type="NCBI Taxonomy" id="3711"/>
    <lineage>
        <taxon>Eukaryota</taxon>
        <taxon>Viridiplantae</taxon>
        <taxon>Streptophyta</taxon>
        <taxon>Embryophyta</taxon>
        <taxon>Tracheophyta</taxon>
        <taxon>Spermatophyta</taxon>
        <taxon>Magnoliopsida</taxon>
        <taxon>eudicotyledons</taxon>
        <taxon>Gunneridae</taxon>
        <taxon>Pentapetalae</taxon>
        <taxon>rosids</taxon>
        <taxon>malvids</taxon>
        <taxon>Brassicales</taxon>
        <taxon>Brassicaceae</taxon>
        <taxon>Brassiceae</taxon>
        <taxon>Brassica</taxon>
    </lineage>
</organism>
<keyword evidence="6" id="KW-0539">Nucleus</keyword>
<dbReference type="GO" id="GO:0003700">
    <property type="term" value="F:DNA-binding transcription factor activity"/>
    <property type="evidence" value="ECO:0007669"/>
    <property type="project" value="InterPro"/>
</dbReference>
<dbReference type="CDD" id="cd14702">
    <property type="entry name" value="bZIP_plant_GBF1"/>
    <property type="match status" value="1"/>
</dbReference>
<evidence type="ECO:0000313" key="11">
    <source>
        <dbReference type="Proteomes" id="UP000694005"/>
    </source>
</evidence>
<dbReference type="InterPro" id="IPR044827">
    <property type="entry name" value="GBF-like"/>
</dbReference>
<feature type="compositionally biased region" description="Basic and acidic residues" evidence="8">
    <location>
        <begin position="13"/>
        <end position="28"/>
    </location>
</feature>
<keyword evidence="4" id="KW-0238">DNA-binding</keyword>
<dbReference type="Proteomes" id="UP000694005">
    <property type="component" value="Chromosome A08"/>
</dbReference>
<dbReference type="PROSITE" id="PS50217">
    <property type="entry name" value="BZIP"/>
    <property type="match status" value="1"/>
</dbReference>
<dbReference type="SUPFAM" id="SSF57959">
    <property type="entry name" value="Leucine zipper domain"/>
    <property type="match status" value="1"/>
</dbReference>
<evidence type="ECO:0000256" key="7">
    <source>
        <dbReference type="SAM" id="Coils"/>
    </source>
</evidence>
<reference evidence="10 11" key="1">
    <citation type="submission" date="2021-07" db="EMBL/GenBank/DDBJ databases">
        <authorList>
            <consortium name="Genoscope - CEA"/>
            <person name="William W."/>
        </authorList>
    </citation>
    <scope>NUCLEOTIDE SEQUENCE [LARGE SCALE GENOMIC DNA]</scope>
</reference>
<dbReference type="PANTHER" id="PTHR45967">
    <property type="entry name" value="G-BOX-BINDING FACTOR 3-RELATED"/>
    <property type="match status" value="1"/>
</dbReference>
<dbReference type="Pfam" id="PF00170">
    <property type="entry name" value="bZIP_1"/>
    <property type="match status" value="1"/>
</dbReference>
<dbReference type="SMART" id="SM00338">
    <property type="entry name" value="BRLZ"/>
    <property type="match status" value="1"/>
</dbReference>
<dbReference type="Gramene" id="A08p10680.2_BraZ1">
    <property type="protein sequence ID" value="A08p10680.2_BraZ1.CDS"/>
    <property type="gene ID" value="A08g10680.2_BraZ1"/>
</dbReference>
<keyword evidence="5" id="KW-0804">Transcription</keyword>
<feature type="compositionally biased region" description="Basic residues" evidence="8">
    <location>
        <begin position="1"/>
        <end position="12"/>
    </location>
</feature>
<dbReference type="AlphaFoldDB" id="A0A8D9M4J6"/>
<evidence type="ECO:0000259" key="9">
    <source>
        <dbReference type="PROSITE" id="PS50217"/>
    </source>
</evidence>